<dbReference type="STRING" id="1121455.SAMN02745728_01395"/>
<evidence type="ECO:0000256" key="8">
    <source>
        <dbReference type="ARBA" id="ARBA00022884"/>
    </source>
</evidence>
<keyword evidence="4" id="KW-0479">Metal-binding</keyword>
<dbReference type="GO" id="GO:0046872">
    <property type="term" value="F:metal ion binding"/>
    <property type="evidence" value="ECO:0007669"/>
    <property type="project" value="UniProtKB-KW"/>
</dbReference>
<evidence type="ECO:0000256" key="1">
    <source>
        <dbReference type="ARBA" id="ARBA00022679"/>
    </source>
</evidence>
<keyword evidence="6" id="KW-0067">ATP-binding</keyword>
<dbReference type="RefSeq" id="WP_072697078.1">
    <property type="nucleotide sequence ID" value="NZ_FRDI01000005.1"/>
</dbReference>
<keyword evidence="2" id="KW-0819">tRNA processing</keyword>
<dbReference type="PROSITE" id="PS51831">
    <property type="entry name" value="HD"/>
    <property type="match status" value="1"/>
</dbReference>
<name>A0A1M7SZ10_9BACT</name>
<dbReference type="Pfam" id="PF01743">
    <property type="entry name" value="PolyA_pol"/>
    <property type="match status" value="1"/>
</dbReference>
<dbReference type="EMBL" id="FRDI01000005">
    <property type="protein sequence ID" value="SHN63678.1"/>
    <property type="molecule type" value="Genomic_DNA"/>
</dbReference>
<dbReference type="InterPro" id="IPR002646">
    <property type="entry name" value="PolA_pol_head_dom"/>
</dbReference>
<evidence type="ECO:0000313" key="12">
    <source>
        <dbReference type="Proteomes" id="UP000186469"/>
    </source>
</evidence>
<dbReference type="Gene3D" id="1.10.3090.10">
    <property type="entry name" value="cca-adding enzyme, domain 2"/>
    <property type="match status" value="1"/>
</dbReference>
<evidence type="ECO:0000256" key="9">
    <source>
        <dbReference type="RuleBase" id="RU003953"/>
    </source>
</evidence>
<dbReference type="Gene3D" id="3.30.460.10">
    <property type="entry name" value="Beta Polymerase, domain 2"/>
    <property type="match status" value="2"/>
</dbReference>
<keyword evidence="7" id="KW-0460">Magnesium</keyword>
<sequence>MKYYLVGGAVRDLLLGKKPREYDYSLDQEAFEYIMLKENSRKVGKSYEICIENGIEYSRLRGNDIYVDLLERDLTINALALDGEGRIYAHPQALNDLKNKILAPCSELSFKQDPVRVYRAARFHATFPDFSLSKTACLLMAQERFCGSLEYIAAEQLCNETIKALNSKKPGNFLRGMLKGQVLTPWFKELEGADDIPAGPVKYHNSSVLEHTATVMDSISKDIENNMLLFKTIEEKFEVKTLAVWMGLCHDLGKTTTDKELLPRHFGHELRGINLAIALGTRLKMPTKFIKAGEIAVKLHTKAALYSQLRSGTKVKLLTELHYHNLLRPFLYLLHADSGLDLSEEIQRDLHEILAVKLPDQYQNQGKKSGEMLQQLRILALNKSN</sequence>
<dbReference type="Proteomes" id="UP000186469">
    <property type="component" value="Unassembled WGS sequence"/>
</dbReference>
<dbReference type="GO" id="GO:0008033">
    <property type="term" value="P:tRNA processing"/>
    <property type="evidence" value="ECO:0007669"/>
    <property type="project" value="UniProtKB-KW"/>
</dbReference>
<dbReference type="PANTHER" id="PTHR47545">
    <property type="entry name" value="MULTIFUNCTIONAL CCA PROTEIN"/>
    <property type="match status" value="1"/>
</dbReference>
<evidence type="ECO:0000256" key="3">
    <source>
        <dbReference type="ARBA" id="ARBA00022695"/>
    </source>
</evidence>
<dbReference type="GO" id="GO:0005524">
    <property type="term" value="F:ATP binding"/>
    <property type="evidence" value="ECO:0007669"/>
    <property type="project" value="UniProtKB-KW"/>
</dbReference>
<dbReference type="GO" id="GO:0003723">
    <property type="term" value="F:RNA binding"/>
    <property type="evidence" value="ECO:0007669"/>
    <property type="project" value="UniProtKB-KW"/>
</dbReference>
<dbReference type="SUPFAM" id="SSF81891">
    <property type="entry name" value="Poly A polymerase C-terminal region-like"/>
    <property type="match status" value="1"/>
</dbReference>
<dbReference type="PANTHER" id="PTHR47545:SF1">
    <property type="entry name" value="MULTIFUNCTIONAL CCA PROTEIN"/>
    <property type="match status" value="1"/>
</dbReference>
<dbReference type="GO" id="GO:0016779">
    <property type="term" value="F:nucleotidyltransferase activity"/>
    <property type="evidence" value="ECO:0007669"/>
    <property type="project" value="UniProtKB-KW"/>
</dbReference>
<evidence type="ECO:0000313" key="11">
    <source>
        <dbReference type="EMBL" id="SHN63678.1"/>
    </source>
</evidence>
<evidence type="ECO:0000259" key="10">
    <source>
        <dbReference type="PROSITE" id="PS51831"/>
    </source>
</evidence>
<keyword evidence="1 9" id="KW-0808">Transferase</keyword>
<keyword evidence="12" id="KW-1185">Reference proteome</keyword>
<evidence type="ECO:0000256" key="4">
    <source>
        <dbReference type="ARBA" id="ARBA00022723"/>
    </source>
</evidence>
<accession>A0A1M7SZ10</accession>
<dbReference type="SUPFAM" id="SSF81301">
    <property type="entry name" value="Nucleotidyltransferase"/>
    <property type="match status" value="1"/>
</dbReference>
<dbReference type="InterPro" id="IPR043519">
    <property type="entry name" value="NT_sf"/>
</dbReference>
<dbReference type="InterPro" id="IPR050124">
    <property type="entry name" value="tRNA_CCA-adding_enzyme"/>
</dbReference>
<protein>
    <submittedName>
        <fullName evidence="11">tRNA nucleotidyltransferase (CCA-adding enzyme)</fullName>
    </submittedName>
</protein>
<feature type="domain" description="HD" evidence="10">
    <location>
        <begin position="208"/>
        <end position="324"/>
    </location>
</feature>
<proteinExistence type="inferred from homology"/>
<keyword evidence="8 9" id="KW-0694">RNA-binding</keyword>
<keyword evidence="3" id="KW-0548">Nucleotidyltransferase</keyword>
<evidence type="ECO:0000256" key="2">
    <source>
        <dbReference type="ARBA" id="ARBA00022694"/>
    </source>
</evidence>
<evidence type="ECO:0000256" key="5">
    <source>
        <dbReference type="ARBA" id="ARBA00022741"/>
    </source>
</evidence>
<organism evidence="11 12">
    <name type="scientific">Desulfovibrio litoralis DSM 11393</name>
    <dbReference type="NCBI Taxonomy" id="1121455"/>
    <lineage>
        <taxon>Bacteria</taxon>
        <taxon>Pseudomonadati</taxon>
        <taxon>Thermodesulfobacteriota</taxon>
        <taxon>Desulfovibrionia</taxon>
        <taxon>Desulfovibrionales</taxon>
        <taxon>Desulfovibrionaceae</taxon>
        <taxon>Desulfovibrio</taxon>
    </lineage>
</organism>
<comment type="similarity">
    <text evidence="9">Belongs to the tRNA nucleotidyltransferase/poly(A) polymerase family.</text>
</comment>
<evidence type="ECO:0000256" key="7">
    <source>
        <dbReference type="ARBA" id="ARBA00022842"/>
    </source>
</evidence>
<evidence type="ECO:0000256" key="6">
    <source>
        <dbReference type="ARBA" id="ARBA00022840"/>
    </source>
</evidence>
<dbReference type="AlphaFoldDB" id="A0A1M7SZ10"/>
<reference evidence="11 12" key="1">
    <citation type="submission" date="2016-12" db="EMBL/GenBank/DDBJ databases">
        <authorList>
            <person name="Song W.-J."/>
            <person name="Kurnit D.M."/>
        </authorList>
    </citation>
    <scope>NUCLEOTIDE SEQUENCE [LARGE SCALE GENOMIC DNA]</scope>
    <source>
        <strain evidence="11 12">DSM 11393</strain>
    </source>
</reference>
<gene>
    <name evidence="11" type="ORF">SAMN02745728_01395</name>
</gene>
<dbReference type="InterPro" id="IPR006674">
    <property type="entry name" value="HD_domain"/>
</dbReference>
<keyword evidence="5" id="KW-0547">Nucleotide-binding</keyword>